<reference evidence="1" key="1">
    <citation type="journal article" date="2023" name="G3 (Bethesda)">
        <title>A reference genome for the long-term kleptoplast-retaining sea slug Elysia crispata morphotype clarki.</title>
        <authorList>
            <person name="Eastman K.E."/>
            <person name="Pendleton A.L."/>
            <person name="Shaikh M.A."/>
            <person name="Suttiyut T."/>
            <person name="Ogas R."/>
            <person name="Tomko P."/>
            <person name="Gavelis G."/>
            <person name="Widhalm J.R."/>
            <person name="Wisecaver J.H."/>
        </authorList>
    </citation>
    <scope>NUCLEOTIDE SEQUENCE</scope>
    <source>
        <strain evidence="1">ECLA1</strain>
    </source>
</reference>
<dbReference type="EMBL" id="JAWDGP010001753">
    <property type="protein sequence ID" value="KAK3788588.1"/>
    <property type="molecule type" value="Genomic_DNA"/>
</dbReference>
<dbReference type="AlphaFoldDB" id="A0AAE1AJ38"/>
<sequence length="72" mass="8392">MTLTRARSCCDYCDEFLSNRQAEEASAPDEDSVSSRRANDEQYLSDHCRLSRDPGDYQTWNLLYAAQSVWRH</sequence>
<proteinExistence type="predicted"/>
<accession>A0AAE1AJ38</accession>
<evidence type="ECO:0000313" key="1">
    <source>
        <dbReference type="EMBL" id="KAK3788588.1"/>
    </source>
</evidence>
<name>A0AAE1AJ38_9GAST</name>
<organism evidence="1 2">
    <name type="scientific">Elysia crispata</name>
    <name type="common">lettuce slug</name>
    <dbReference type="NCBI Taxonomy" id="231223"/>
    <lineage>
        <taxon>Eukaryota</taxon>
        <taxon>Metazoa</taxon>
        <taxon>Spiralia</taxon>
        <taxon>Lophotrochozoa</taxon>
        <taxon>Mollusca</taxon>
        <taxon>Gastropoda</taxon>
        <taxon>Heterobranchia</taxon>
        <taxon>Euthyneura</taxon>
        <taxon>Panpulmonata</taxon>
        <taxon>Sacoglossa</taxon>
        <taxon>Placobranchoidea</taxon>
        <taxon>Plakobranchidae</taxon>
        <taxon>Elysia</taxon>
    </lineage>
</organism>
<protein>
    <submittedName>
        <fullName evidence="1">Uncharacterized protein</fullName>
    </submittedName>
</protein>
<comment type="caution">
    <text evidence="1">The sequence shown here is derived from an EMBL/GenBank/DDBJ whole genome shotgun (WGS) entry which is preliminary data.</text>
</comment>
<dbReference type="Proteomes" id="UP001283361">
    <property type="component" value="Unassembled WGS sequence"/>
</dbReference>
<evidence type="ECO:0000313" key="2">
    <source>
        <dbReference type="Proteomes" id="UP001283361"/>
    </source>
</evidence>
<gene>
    <name evidence="1" type="ORF">RRG08_031244</name>
</gene>
<keyword evidence="2" id="KW-1185">Reference proteome</keyword>